<dbReference type="Gene3D" id="3.50.50.60">
    <property type="entry name" value="FAD/NAD(P)-binding domain"/>
    <property type="match status" value="1"/>
</dbReference>
<dbReference type="AlphaFoldDB" id="A0AAD5JRI2"/>
<dbReference type="PANTHER" id="PTHR46056:SF10">
    <property type="entry name" value="LONG-CHAIN-ALCOHOL OXIDASE FAO3"/>
    <property type="match status" value="1"/>
</dbReference>
<proteinExistence type="inferred from homology"/>
<dbReference type="PANTHER" id="PTHR46056">
    <property type="entry name" value="LONG-CHAIN-ALCOHOL OXIDASE"/>
    <property type="match status" value="1"/>
</dbReference>
<gene>
    <name evidence="6" type="ORF">LWI28_028469</name>
</gene>
<keyword evidence="3" id="KW-0274">FAD</keyword>
<dbReference type="Proteomes" id="UP001064489">
    <property type="component" value="Chromosome 1"/>
</dbReference>
<comment type="caution">
    <text evidence="6">The sequence shown here is derived from an EMBL/GenBank/DDBJ whole genome shotgun (WGS) entry which is preliminary data.</text>
</comment>
<evidence type="ECO:0000256" key="3">
    <source>
        <dbReference type="ARBA" id="ARBA00022827"/>
    </source>
</evidence>
<keyword evidence="7" id="KW-1185">Reference proteome</keyword>
<comment type="similarity">
    <text evidence="1">Belongs to the GMC oxidoreductase family.</text>
</comment>
<name>A0AAD5JRI2_ACENE</name>
<evidence type="ECO:0000256" key="4">
    <source>
        <dbReference type="ARBA" id="ARBA00023002"/>
    </source>
</evidence>
<keyword evidence="4" id="KW-0560">Oxidoreductase</keyword>
<accession>A0AAD5JRI2</accession>
<dbReference type="InterPro" id="IPR007867">
    <property type="entry name" value="GMC_OxRtase_C"/>
</dbReference>
<evidence type="ECO:0000313" key="7">
    <source>
        <dbReference type="Proteomes" id="UP001064489"/>
    </source>
</evidence>
<organism evidence="6 7">
    <name type="scientific">Acer negundo</name>
    <name type="common">Box elder</name>
    <dbReference type="NCBI Taxonomy" id="4023"/>
    <lineage>
        <taxon>Eukaryota</taxon>
        <taxon>Viridiplantae</taxon>
        <taxon>Streptophyta</taxon>
        <taxon>Embryophyta</taxon>
        <taxon>Tracheophyta</taxon>
        <taxon>Spermatophyta</taxon>
        <taxon>Magnoliopsida</taxon>
        <taxon>eudicotyledons</taxon>
        <taxon>Gunneridae</taxon>
        <taxon>Pentapetalae</taxon>
        <taxon>rosids</taxon>
        <taxon>malvids</taxon>
        <taxon>Sapindales</taxon>
        <taxon>Sapindaceae</taxon>
        <taxon>Hippocastanoideae</taxon>
        <taxon>Acereae</taxon>
        <taxon>Acer</taxon>
    </lineage>
</organism>
<reference evidence="6" key="2">
    <citation type="submission" date="2023-02" db="EMBL/GenBank/DDBJ databases">
        <authorList>
            <person name="Swenson N.G."/>
            <person name="Wegrzyn J.L."/>
            <person name="Mcevoy S.L."/>
        </authorList>
    </citation>
    <scope>NUCLEOTIDE SEQUENCE</scope>
    <source>
        <strain evidence="6">91603</strain>
        <tissue evidence="6">Leaf</tissue>
    </source>
</reference>
<evidence type="ECO:0000256" key="2">
    <source>
        <dbReference type="ARBA" id="ARBA00022630"/>
    </source>
</evidence>
<dbReference type="GO" id="GO:0016614">
    <property type="term" value="F:oxidoreductase activity, acting on CH-OH group of donors"/>
    <property type="evidence" value="ECO:0007669"/>
    <property type="project" value="InterPro"/>
</dbReference>
<dbReference type="Pfam" id="PF05199">
    <property type="entry name" value="GMC_oxred_C"/>
    <property type="match status" value="1"/>
</dbReference>
<sequence>MISSGLKNPNIGENLHLHPVAMAWGYFPDSNLEFKGKSYEGGIITAVNKVVSGYNSDAISTRAILETPALGPASFATLCPWESGADLKQRMLKYARTAHLISIIRDRGSGNVKALRILIAAGAVEVGTHRSDGQRIKCKGIKKKELEEFLDTVYAAEGPLSQNEDWMIYFSAHQMGSSRMGIDENEGAVDENGESWEAQGLYVCDASVLPTAIGVNPMITIESTAYCLSKRIAESITTQ</sequence>
<evidence type="ECO:0000259" key="5">
    <source>
        <dbReference type="Pfam" id="PF05199"/>
    </source>
</evidence>
<feature type="domain" description="Glucose-methanol-choline oxidoreductase C-terminal" evidence="5">
    <location>
        <begin position="163"/>
        <end position="222"/>
    </location>
</feature>
<evidence type="ECO:0000256" key="1">
    <source>
        <dbReference type="ARBA" id="ARBA00010790"/>
    </source>
</evidence>
<evidence type="ECO:0000313" key="6">
    <source>
        <dbReference type="EMBL" id="KAI9196949.1"/>
    </source>
</evidence>
<reference evidence="6" key="1">
    <citation type="journal article" date="2022" name="Plant J.">
        <title>Strategies of tolerance reflected in two North American maple genomes.</title>
        <authorList>
            <person name="McEvoy S.L."/>
            <person name="Sezen U.U."/>
            <person name="Trouern-Trend A."/>
            <person name="McMahon S.M."/>
            <person name="Schaberg P.G."/>
            <person name="Yang J."/>
            <person name="Wegrzyn J.L."/>
            <person name="Swenson N.G."/>
        </authorList>
    </citation>
    <scope>NUCLEOTIDE SEQUENCE</scope>
    <source>
        <strain evidence="6">91603</strain>
    </source>
</reference>
<protein>
    <recommendedName>
        <fullName evidence="5">Glucose-methanol-choline oxidoreductase C-terminal domain-containing protein</fullName>
    </recommendedName>
</protein>
<dbReference type="InterPro" id="IPR036188">
    <property type="entry name" value="FAD/NAD-bd_sf"/>
</dbReference>
<dbReference type="EMBL" id="JAJSOW010000003">
    <property type="protein sequence ID" value="KAI9196949.1"/>
    <property type="molecule type" value="Genomic_DNA"/>
</dbReference>
<dbReference type="SUPFAM" id="SSF51905">
    <property type="entry name" value="FAD/NAD(P)-binding domain"/>
    <property type="match status" value="1"/>
</dbReference>
<keyword evidence="2" id="KW-0285">Flavoprotein</keyword>